<comment type="subcellular location">
    <subcellularLocation>
        <location evidence="1">Cell membrane</location>
        <topology evidence="1">Multi-pass membrane protein</topology>
    </subcellularLocation>
</comment>
<feature type="transmembrane region" description="Helical" evidence="7">
    <location>
        <begin position="148"/>
        <end position="168"/>
    </location>
</feature>
<feature type="transmembrane region" description="Helical" evidence="7">
    <location>
        <begin position="98"/>
        <end position="117"/>
    </location>
</feature>
<feature type="transmembrane region" description="Helical" evidence="7">
    <location>
        <begin position="429"/>
        <end position="447"/>
    </location>
</feature>
<protein>
    <recommendedName>
        <fullName evidence="8">Integral membrane bound transporter domain-containing protein</fullName>
    </recommendedName>
</protein>
<evidence type="ECO:0000256" key="5">
    <source>
        <dbReference type="ARBA" id="ARBA00023136"/>
    </source>
</evidence>
<dbReference type="AlphaFoldDB" id="A0A4Y3R8C8"/>
<comment type="similarity">
    <text evidence="6">Belongs to the YccS/YhfK family.</text>
</comment>
<sequence length="702" mass="74013">MGWVSSLGHTVRNAFRTERAFADPWALARAVLAVTVGAVIGRLLDDVLATTMMSVGAFICGIGTLLTPLRHRVVNAFVMAFAFSAAVTVGVLLQPVHWWFLLVLAPAAFWAGVWRALGAAAGIRACLVVVGMLITADISPGVDAGLEMTRWIAAGAGLVVLVQLLPPYGRRYAAQRRKLADVYRFLAGFAREEAAAPGSGRAASTAFTAARTALGLLPQFARPAAAPLFGLLGEAERIRRALYAASGAPDVPWSVLADGLDDVARAVGDPRARPAPAGARAEPDRWQGPAARGLLPKLREAERLAGLELGSRRGEQAVPHTEVAGLYAGAGPAVGGARRLGQALRPGAPLFRHAVRLGVGTTVAEAAGRAVGDFWGHGLPAHGFWAALTTMLVLFPDYEHTFARAWSRPAGSIVGGLLAWGLLQLPWSHGALAVAVVVFSAVTFALLRTGQHVLNLVLTAWLVFLIHRTGTAQEAVAFGRPADTLLGALIALVIFLLLPTWHHHRVPALLARRLREEGRLLSAVLTGYADVAALDRGELETLRGAVRQAREELDEAVAHLAHEPRSHRARWSEPELRRITVAVADLGHATSVLTEHLPVREDEVVPETAELAGPVRERLAALAEAAGGGEPVRPGALCEVFDTLASSSGLAWIGDTAAPGGVSPVRARALSSCLGLVTAVEALAAELDGAGRHGPHRHRAVR</sequence>
<dbReference type="OrthoDB" id="3515426at2"/>
<feature type="transmembrane region" description="Helical" evidence="7">
    <location>
        <begin position="47"/>
        <end position="66"/>
    </location>
</feature>
<accession>A0A4Y3R8C8</accession>
<dbReference type="RefSeq" id="WP_086815034.1">
    <property type="nucleotide sequence ID" value="NZ_BJMM01000074.1"/>
</dbReference>
<proteinExistence type="inferred from homology"/>
<keyword evidence="2" id="KW-1003">Cell membrane</keyword>
<evidence type="ECO:0000256" key="6">
    <source>
        <dbReference type="ARBA" id="ARBA00043993"/>
    </source>
</evidence>
<keyword evidence="3 7" id="KW-0812">Transmembrane</keyword>
<dbReference type="GO" id="GO:0005886">
    <property type="term" value="C:plasma membrane"/>
    <property type="evidence" value="ECO:0007669"/>
    <property type="project" value="UniProtKB-SubCell"/>
</dbReference>
<evidence type="ECO:0000256" key="4">
    <source>
        <dbReference type="ARBA" id="ARBA00022989"/>
    </source>
</evidence>
<dbReference type="Pfam" id="PF13515">
    <property type="entry name" value="FUSC_2"/>
    <property type="match status" value="1"/>
</dbReference>
<evidence type="ECO:0000313" key="9">
    <source>
        <dbReference type="EMBL" id="GEB53996.1"/>
    </source>
</evidence>
<evidence type="ECO:0000256" key="1">
    <source>
        <dbReference type="ARBA" id="ARBA00004651"/>
    </source>
</evidence>
<keyword evidence="4 7" id="KW-1133">Transmembrane helix</keyword>
<evidence type="ECO:0000259" key="8">
    <source>
        <dbReference type="Pfam" id="PF13515"/>
    </source>
</evidence>
<keyword evidence="10" id="KW-1185">Reference proteome</keyword>
<keyword evidence="5 7" id="KW-0472">Membrane</keyword>
<feature type="transmembrane region" description="Helical" evidence="7">
    <location>
        <begin position="21"/>
        <end position="41"/>
    </location>
</feature>
<dbReference type="InterPro" id="IPR049453">
    <property type="entry name" value="Memb_transporter_dom"/>
</dbReference>
<reference evidence="9 10" key="1">
    <citation type="submission" date="2019-06" db="EMBL/GenBank/DDBJ databases">
        <title>Whole genome shotgun sequence of Streptomyces cacaoi subsp. cacaoi NBRC 12748.</title>
        <authorList>
            <person name="Hosoyama A."/>
            <person name="Uohara A."/>
            <person name="Ohji S."/>
            <person name="Ichikawa N."/>
        </authorList>
    </citation>
    <scope>NUCLEOTIDE SEQUENCE [LARGE SCALE GENOMIC DNA]</scope>
    <source>
        <strain evidence="9 10">NBRC 12748</strain>
    </source>
</reference>
<evidence type="ECO:0000256" key="2">
    <source>
        <dbReference type="ARBA" id="ARBA00022475"/>
    </source>
</evidence>
<evidence type="ECO:0000256" key="7">
    <source>
        <dbReference type="SAM" id="Phobius"/>
    </source>
</evidence>
<feature type="domain" description="Integral membrane bound transporter" evidence="8">
    <location>
        <begin position="370"/>
        <end position="494"/>
    </location>
</feature>
<feature type="transmembrane region" description="Helical" evidence="7">
    <location>
        <begin position="124"/>
        <end position="142"/>
    </location>
</feature>
<dbReference type="Proteomes" id="UP000319210">
    <property type="component" value="Unassembled WGS sequence"/>
</dbReference>
<evidence type="ECO:0000313" key="10">
    <source>
        <dbReference type="Proteomes" id="UP000319210"/>
    </source>
</evidence>
<evidence type="ECO:0000256" key="3">
    <source>
        <dbReference type="ARBA" id="ARBA00022692"/>
    </source>
</evidence>
<dbReference type="PANTHER" id="PTHR30509:SF9">
    <property type="entry name" value="MULTIDRUG RESISTANCE PROTEIN MDTO"/>
    <property type="match status" value="1"/>
</dbReference>
<dbReference type="PANTHER" id="PTHR30509">
    <property type="entry name" value="P-HYDROXYBENZOIC ACID EFFLUX PUMP SUBUNIT-RELATED"/>
    <property type="match status" value="1"/>
</dbReference>
<feature type="transmembrane region" description="Helical" evidence="7">
    <location>
        <begin position="484"/>
        <end position="502"/>
    </location>
</feature>
<organism evidence="9 10">
    <name type="scientific">Streptomyces cacaoi</name>
    <dbReference type="NCBI Taxonomy" id="1898"/>
    <lineage>
        <taxon>Bacteria</taxon>
        <taxon>Bacillati</taxon>
        <taxon>Actinomycetota</taxon>
        <taxon>Actinomycetes</taxon>
        <taxon>Kitasatosporales</taxon>
        <taxon>Streptomycetaceae</taxon>
        <taxon>Streptomyces</taxon>
    </lineage>
</organism>
<feature type="transmembrane region" description="Helical" evidence="7">
    <location>
        <begin position="73"/>
        <end position="92"/>
    </location>
</feature>
<name>A0A4Y3R8C8_STRCI</name>
<gene>
    <name evidence="9" type="ORF">SCA03_65470</name>
</gene>
<dbReference type="EMBL" id="BJMM01000074">
    <property type="protein sequence ID" value="GEB53996.1"/>
    <property type="molecule type" value="Genomic_DNA"/>
</dbReference>
<feature type="transmembrane region" description="Helical" evidence="7">
    <location>
        <begin position="454"/>
        <end position="472"/>
    </location>
</feature>
<comment type="caution">
    <text evidence="9">The sequence shown here is derived from an EMBL/GenBank/DDBJ whole genome shotgun (WGS) entry which is preliminary data.</text>
</comment>